<dbReference type="RefSeq" id="WP_376754076.1">
    <property type="nucleotide sequence ID" value="NZ_CP124550.1"/>
</dbReference>
<evidence type="ECO:0000313" key="3">
    <source>
        <dbReference type="EMBL" id="WIO45703.1"/>
    </source>
</evidence>
<dbReference type="EMBL" id="CP124550">
    <property type="protein sequence ID" value="WIO45703.1"/>
    <property type="molecule type" value="Genomic_DNA"/>
</dbReference>
<name>A0ABY8WTA3_9BACT</name>
<evidence type="ECO:0000313" key="4">
    <source>
        <dbReference type="Proteomes" id="UP001177295"/>
    </source>
</evidence>
<feature type="compositionally biased region" description="Polar residues" evidence="1">
    <location>
        <begin position="82"/>
        <end position="101"/>
    </location>
</feature>
<keyword evidence="4" id="KW-1185">Reference proteome</keyword>
<feature type="transmembrane region" description="Helical" evidence="2">
    <location>
        <begin position="154"/>
        <end position="175"/>
    </location>
</feature>
<evidence type="ECO:0000256" key="2">
    <source>
        <dbReference type="SAM" id="Phobius"/>
    </source>
</evidence>
<feature type="compositionally biased region" description="Low complexity" evidence="1">
    <location>
        <begin position="107"/>
        <end position="129"/>
    </location>
</feature>
<feature type="region of interest" description="Disordered" evidence="1">
    <location>
        <begin position="1"/>
        <end position="131"/>
    </location>
</feature>
<organism evidence="3 4">
    <name type="scientific">Candidatus Southlakia epibionticum</name>
    <dbReference type="NCBI Taxonomy" id="3043284"/>
    <lineage>
        <taxon>Bacteria</taxon>
        <taxon>Candidatus Saccharimonadota</taxon>
        <taxon>Candidatus Saccharimonadia</taxon>
        <taxon>Candidatus Saccharimonadales</taxon>
        <taxon>Candidatus Saccharimonadaceae</taxon>
        <taxon>Candidatus Southlakia</taxon>
    </lineage>
</organism>
<sequence length="327" mass="35440">MNPQDPYRSLQNPQQQQGSSSLPPLNPVPSQNSNQNLYAAPSSSAPQPIPELTPRSRAGYPQLQALQPRPQPAQQIPQPAQTSYRPQPLQTPYQSQPAQSLNPNPNPSASSNPAPFSNPAPNNFNSPAATPDDYTTVDYLNRIAPLEERTVNRFAVFGLIGAAIVSAIVLLVVMVSSQGPDANGQIPTISDRINTLSSVSKNETTKLTQLEISEANASLSSTLTSMKSQLDAIIKERKLKSSGSVKKEEKAYLEKLQKKLDDAHQKGTLDRTYTTAMTYELSILKSQVNKLKRSSGNNKSIAAFCNSSITSIDTILASYSKFSASKQ</sequence>
<keyword evidence="2" id="KW-0472">Membrane</keyword>
<dbReference type="Proteomes" id="UP001177295">
    <property type="component" value="Chromosome"/>
</dbReference>
<protein>
    <submittedName>
        <fullName evidence="3">Uncharacterized protein</fullName>
    </submittedName>
</protein>
<proteinExistence type="predicted"/>
<gene>
    <name evidence="3" type="ORF">SEML1_0061</name>
</gene>
<feature type="compositionally biased region" description="Low complexity" evidence="1">
    <location>
        <begin position="9"/>
        <end position="46"/>
    </location>
</feature>
<feature type="compositionally biased region" description="Low complexity" evidence="1">
    <location>
        <begin position="61"/>
        <end position="81"/>
    </location>
</feature>
<evidence type="ECO:0000256" key="1">
    <source>
        <dbReference type="SAM" id="MobiDB-lite"/>
    </source>
</evidence>
<keyword evidence="2" id="KW-0812">Transmembrane</keyword>
<keyword evidence="2" id="KW-1133">Transmembrane helix</keyword>
<accession>A0ABY8WTA3</accession>
<reference evidence="3 4" key="1">
    <citation type="journal article" date="2023" name="Cell">
        <title>Genetic manipulation of Patescibacteria provides mechanistic insights into microbial dark matter and the epibiotic lifestyle.</title>
        <authorList>
            <person name="Wang Y."/>
            <person name="Gallagher L.A."/>
            <person name="Andrade P.A."/>
            <person name="Liu A."/>
            <person name="Humphreys I.R."/>
            <person name="Turkarslan S."/>
            <person name="Cutler K.J."/>
            <person name="Arrieta-Ortiz M.L."/>
            <person name="Li Y."/>
            <person name="Radey M.C."/>
            <person name="McLean J.S."/>
            <person name="Cong Q."/>
            <person name="Baker D."/>
            <person name="Baliga N.S."/>
            <person name="Peterson S.B."/>
            <person name="Mougous J.D."/>
        </authorList>
    </citation>
    <scope>NUCLEOTIDE SEQUENCE [LARGE SCALE GENOMIC DNA]</scope>
    <source>
        <strain evidence="3 4">ML1</strain>
    </source>
</reference>